<dbReference type="AlphaFoldDB" id="A0A8B7NYS4"/>
<feature type="non-terminal residue" evidence="4">
    <location>
        <position position="256"/>
    </location>
</feature>
<dbReference type="KEGG" id="hazt:108675400"/>
<gene>
    <name evidence="4" type="primary">LOC108675400</name>
</gene>
<dbReference type="PANTHER" id="PTHR21398">
    <property type="entry name" value="AGAP007094-PA"/>
    <property type="match status" value="1"/>
</dbReference>
<dbReference type="OrthoDB" id="8186940at2759"/>
<feature type="signal peptide" evidence="2">
    <location>
        <begin position="1"/>
        <end position="21"/>
    </location>
</feature>
<feature type="region of interest" description="Disordered" evidence="1">
    <location>
        <begin position="74"/>
        <end position="118"/>
    </location>
</feature>
<dbReference type="PANTHER" id="PTHR21398:SF7">
    <property type="entry name" value="LP19941P"/>
    <property type="match status" value="1"/>
</dbReference>
<dbReference type="InterPro" id="IPR006631">
    <property type="entry name" value="DM4_12"/>
</dbReference>
<accession>A0A8B7NYS4</accession>
<dbReference type="Proteomes" id="UP000694843">
    <property type="component" value="Unplaced"/>
</dbReference>
<sequence length="256" mass="28014">MLPFVAAAVMAVCCQVPATQAQRLSSNGLRTNISLPKTSSMLYQTDSLFTNSLHEDDLSPHDWIADSLHEEGLSPHDWTADSPGRQGPGTSLQPVVPSLSKNSSDTSPRPVAPYQDPEWLREEPWSGGAAKYRRRRFLIFPSGSTLTVTLLFGLPVRGIGSSSSLTLQHDLVFNLPTSVPNFNLFLGRNSHGWHDRIDFFEKFETFLDGLGMDGRACALRVVCEVAEMPFDHGLLGEVLNTCFSILAHTADGGDVD</sequence>
<feature type="compositionally biased region" description="Polar residues" evidence="1">
    <location>
        <begin position="88"/>
        <end position="107"/>
    </location>
</feature>
<evidence type="ECO:0000256" key="2">
    <source>
        <dbReference type="SAM" id="SignalP"/>
    </source>
</evidence>
<dbReference type="GeneID" id="108675400"/>
<evidence type="ECO:0000313" key="3">
    <source>
        <dbReference type="Proteomes" id="UP000694843"/>
    </source>
</evidence>
<keyword evidence="3" id="KW-1185">Reference proteome</keyword>
<protein>
    <submittedName>
        <fullName evidence="4">Uncharacterized protein LOC108675400</fullName>
    </submittedName>
</protein>
<reference evidence="4" key="1">
    <citation type="submission" date="2025-08" db="UniProtKB">
        <authorList>
            <consortium name="RefSeq"/>
        </authorList>
    </citation>
    <scope>IDENTIFICATION</scope>
</reference>
<evidence type="ECO:0000256" key="1">
    <source>
        <dbReference type="SAM" id="MobiDB-lite"/>
    </source>
</evidence>
<feature type="chain" id="PRO_5037962332" evidence="2">
    <location>
        <begin position="22"/>
        <end position="256"/>
    </location>
</feature>
<proteinExistence type="predicted"/>
<dbReference type="Pfam" id="PF07841">
    <property type="entry name" value="DM4_12"/>
    <property type="match status" value="1"/>
</dbReference>
<name>A0A8B7NYS4_HYAAZ</name>
<keyword evidence="2" id="KW-0732">Signal</keyword>
<dbReference type="RefSeq" id="XP_018018897.2">
    <property type="nucleotide sequence ID" value="XM_018163408.2"/>
</dbReference>
<organism evidence="3 4">
    <name type="scientific">Hyalella azteca</name>
    <name type="common">Amphipod</name>
    <dbReference type="NCBI Taxonomy" id="294128"/>
    <lineage>
        <taxon>Eukaryota</taxon>
        <taxon>Metazoa</taxon>
        <taxon>Ecdysozoa</taxon>
        <taxon>Arthropoda</taxon>
        <taxon>Crustacea</taxon>
        <taxon>Multicrustacea</taxon>
        <taxon>Malacostraca</taxon>
        <taxon>Eumalacostraca</taxon>
        <taxon>Peracarida</taxon>
        <taxon>Amphipoda</taxon>
        <taxon>Senticaudata</taxon>
        <taxon>Talitrida</taxon>
        <taxon>Talitroidea</taxon>
        <taxon>Hyalellidae</taxon>
        <taxon>Hyalella</taxon>
    </lineage>
</organism>
<evidence type="ECO:0000313" key="4">
    <source>
        <dbReference type="RefSeq" id="XP_018018897.2"/>
    </source>
</evidence>